<evidence type="ECO:0000256" key="3">
    <source>
        <dbReference type="SAM" id="SignalP"/>
    </source>
</evidence>
<feature type="chain" id="PRO_5013633688" evidence="3">
    <location>
        <begin position="24"/>
        <end position="377"/>
    </location>
</feature>
<dbReference type="SUPFAM" id="SSF53822">
    <property type="entry name" value="Periplasmic binding protein-like I"/>
    <property type="match status" value="1"/>
</dbReference>
<keyword evidence="2 3" id="KW-0732">Signal</keyword>
<name>A0A2G6E168_9BACT</name>
<dbReference type="Pfam" id="PF13458">
    <property type="entry name" value="Peripla_BP_6"/>
    <property type="match status" value="1"/>
</dbReference>
<dbReference type="InterPro" id="IPR028081">
    <property type="entry name" value="Leu-bd"/>
</dbReference>
<gene>
    <name evidence="5" type="ORF">CSB45_14700</name>
</gene>
<dbReference type="CDD" id="cd06347">
    <property type="entry name" value="PBP1_ABC_LivK_ligand_binding-like"/>
    <property type="match status" value="1"/>
</dbReference>
<organism evidence="5 6">
    <name type="scientific">candidate division KSB3 bacterium</name>
    <dbReference type="NCBI Taxonomy" id="2044937"/>
    <lineage>
        <taxon>Bacteria</taxon>
        <taxon>candidate division KSB3</taxon>
    </lineage>
</organism>
<dbReference type="InterPro" id="IPR028082">
    <property type="entry name" value="Peripla_BP_I"/>
</dbReference>
<evidence type="ECO:0000256" key="2">
    <source>
        <dbReference type="ARBA" id="ARBA00022729"/>
    </source>
</evidence>
<comment type="similarity">
    <text evidence="1">Belongs to the leucine-binding protein family.</text>
</comment>
<evidence type="ECO:0000313" key="6">
    <source>
        <dbReference type="Proteomes" id="UP000229740"/>
    </source>
</evidence>
<feature type="domain" description="Leucine-binding protein" evidence="4">
    <location>
        <begin position="26"/>
        <end position="367"/>
    </location>
</feature>
<dbReference type="AlphaFoldDB" id="A0A2G6E168"/>
<comment type="caution">
    <text evidence="5">The sequence shown here is derived from an EMBL/GenBank/DDBJ whole genome shotgun (WGS) entry which is preliminary data.</text>
</comment>
<dbReference type="Gene3D" id="3.40.50.2300">
    <property type="match status" value="2"/>
</dbReference>
<dbReference type="EMBL" id="PDPS01000048">
    <property type="protein sequence ID" value="PID55707.1"/>
    <property type="molecule type" value="Genomic_DNA"/>
</dbReference>
<reference evidence="5 6" key="1">
    <citation type="submission" date="2017-10" db="EMBL/GenBank/DDBJ databases">
        <title>Novel microbial diversity and functional potential in the marine mammal oral microbiome.</title>
        <authorList>
            <person name="Dudek N.K."/>
            <person name="Sun C.L."/>
            <person name="Burstein D."/>
            <person name="Kantor R.S."/>
            <person name="Aliaga Goltsman D.S."/>
            <person name="Bik E.M."/>
            <person name="Thomas B.C."/>
            <person name="Banfield J.F."/>
            <person name="Relman D.A."/>
        </authorList>
    </citation>
    <scope>NUCLEOTIDE SEQUENCE [LARGE SCALE GENOMIC DNA]</scope>
    <source>
        <strain evidence="5">DOLZORAL124_49_17</strain>
    </source>
</reference>
<feature type="signal peptide" evidence="3">
    <location>
        <begin position="1"/>
        <end position="23"/>
    </location>
</feature>
<accession>A0A2G6E168</accession>
<dbReference type="PANTHER" id="PTHR30483:SF6">
    <property type="entry name" value="PERIPLASMIC BINDING PROTEIN OF ABC TRANSPORTER FOR NATURAL AMINO ACIDS"/>
    <property type="match status" value="1"/>
</dbReference>
<evidence type="ECO:0000313" key="5">
    <source>
        <dbReference type="EMBL" id="PID55707.1"/>
    </source>
</evidence>
<proteinExistence type="inferred from homology"/>
<evidence type="ECO:0000259" key="4">
    <source>
        <dbReference type="Pfam" id="PF13458"/>
    </source>
</evidence>
<protein>
    <submittedName>
        <fullName evidence="5">Branched-chain amino acid ABC transporter substrate-binding protein</fullName>
    </submittedName>
</protein>
<dbReference type="InterPro" id="IPR051010">
    <property type="entry name" value="BCAA_transport"/>
</dbReference>
<sequence length="377" mass="40438">MKKMPVFLSSMLCVVMLSCSAFAAEPIKIGVYEPMTGPMAAGGQQTMEGINLAHDTRSEVLGRPIELILVDNKSEKVEAANAIARLIDKEKVVAVIGSYGSSLSLAGGPLAMKAKIPVMGCSPTNPLVTKDNPYYFRACFIDPFQGAVMAKYAFRELGAKKAAIVQDVAQDYSVGLANFFRKAFIEFTGDPESIVALTSFQTGDSDFTAQLTHIISKNPDVIFMPSYYQDMAQFAIQAQQLDVNVPILGGDTLEAPELISVGGDAVEGITFSTHYSAEAAVRDASKQFVEVYQKKYNGNMPNTFAALGYDAYMLIVDAIEASGSADPETIRDTIAGFSSHEAVTGMVTFDSNGDPVKSAVILKVDGGEFKYITTVDP</sequence>
<dbReference type="PANTHER" id="PTHR30483">
    <property type="entry name" value="LEUCINE-SPECIFIC-BINDING PROTEIN"/>
    <property type="match status" value="1"/>
</dbReference>
<evidence type="ECO:0000256" key="1">
    <source>
        <dbReference type="ARBA" id="ARBA00010062"/>
    </source>
</evidence>
<dbReference type="PROSITE" id="PS51257">
    <property type="entry name" value="PROKAR_LIPOPROTEIN"/>
    <property type="match status" value="1"/>
</dbReference>
<dbReference type="Proteomes" id="UP000229740">
    <property type="component" value="Unassembled WGS sequence"/>
</dbReference>